<organism evidence="2 3">
    <name type="scientific">Zizania palustris</name>
    <name type="common">Northern wild rice</name>
    <dbReference type="NCBI Taxonomy" id="103762"/>
    <lineage>
        <taxon>Eukaryota</taxon>
        <taxon>Viridiplantae</taxon>
        <taxon>Streptophyta</taxon>
        <taxon>Embryophyta</taxon>
        <taxon>Tracheophyta</taxon>
        <taxon>Spermatophyta</taxon>
        <taxon>Magnoliopsida</taxon>
        <taxon>Liliopsida</taxon>
        <taxon>Poales</taxon>
        <taxon>Poaceae</taxon>
        <taxon>BOP clade</taxon>
        <taxon>Oryzoideae</taxon>
        <taxon>Oryzeae</taxon>
        <taxon>Zizaniinae</taxon>
        <taxon>Zizania</taxon>
    </lineage>
</organism>
<gene>
    <name evidence="2" type="ORF">GUJ93_ZPchr0008g14064</name>
</gene>
<accession>A0A8J5RPA4</accession>
<keyword evidence="3" id="KW-1185">Reference proteome</keyword>
<protein>
    <submittedName>
        <fullName evidence="2">Uncharacterized protein</fullName>
    </submittedName>
</protein>
<dbReference type="PANTHER" id="PTHR46929">
    <property type="entry name" value="EXPRESSED PROTEIN"/>
    <property type="match status" value="1"/>
</dbReference>
<feature type="compositionally biased region" description="Basic and acidic residues" evidence="1">
    <location>
        <begin position="48"/>
        <end position="57"/>
    </location>
</feature>
<dbReference type="EMBL" id="JAAALK010000290">
    <property type="protein sequence ID" value="KAG8047620.1"/>
    <property type="molecule type" value="Genomic_DNA"/>
</dbReference>
<reference evidence="2" key="1">
    <citation type="journal article" date="2021" name="bioRxiv">
        <title>Whole Genome Assembly and Annotation of Northern Wild Rice, Zizania palustris L., Supports a Whole Genome Duplication in the Zizania Genus.</title>
        <authorList>
            <person name="Haas M."/>
            <person name="Kono T."/>
            <person name="Macchietto M."/>
            <person name="Millas R."/>
            <person name="McGilp L."/>
            <person name="Shao M."/>
            <person name="Duquette J."/>
            <person name="Hirsch C.N."/>
            <person name="Kimball J."/>
        </authorList>
    </citation>
    <scope>NUCLEOTIDE SEQUENCE</scope>
    <source>
        <tissue evidence="2">Fresh leaf tissue</tissue>
    </source>
</reference>
<dbReference type="Proteomes" id="UP000729402">
    <property type="component" value="Unassembled WGS sequence"/>
</dbReference>
<evidence type="ECO:0000313" key="3">
    <source>
        <dbReference type="Proteomes" id="UP000729402"/>
    </source>
</evidence>
<dbReference type="PANTHER" id="PTHR46929:SF3">
    <property type="entry name" value="MYB_SANT-LIKE DOMAIN-CONTAINING PROTEIN"/>
    <property type="match status" value="1"/>
</dbReference>
<evidence type="ECO:0000313" key="2">
    <source>
        <dbReference type="EMBL" id="KAG8047620.1"/>
    </source>
</evidence>
<reference evidence="2" key="2">
    <citation type="submission" date="2021-02" db="EMBL/GenBank/DDBJ databases">
        <authorList>
            <person name="Kimball J.A."/>
            <person name="Haas M.W."/>
            <person name="Macchietto M."/>
            <person name="Kono T."/>
            <person name="Duquette J."/>
            <person name="Shao M."/>
        </authorList>
    </citation>
    <scope>NUCLEOTIDE SEQUENCE</scope>
    <source>
        <tissue evidence="2">Fresh leaf tissue</tissue>
    </source>
</reference>
<name>A0A8J5RPA4_ZIZPA</name>
<proteinExistence type="predicted"/>
<evidence type="ECO:0000256" key="1">
    <source>
        <dbReference type="SAM" id="MobiDB-lite"/>
    </source>
</evidence>
<feature type="region of interest" description="Disordered" evidence="1">
    <location>
        <begin position="40"/>
        <end position="80"/>
    </location>
</feature>
<dbReference type="OrthoDB" id="595759at2759"/>
<sequence length="158" mass="17588">MSTSSSGGKKNKEANGYRHKTILYWDSISLVFGKDHATGEAAKTPADGARDMSKEDGTGQDLTSSTTSRSLKRQRSSDSFTSMMAKKLDKFTEAIRDEAPKGPTSKEIFSTLDEIDGLDEDTFLDLFDILTGDGRKYESLLALLVILRKRWLLKQLKK</sequence>
<comment type="caution">
    <text evidence="2">The sequence shown here is derived from an EMBL/GenBank/DDBJ whole genome shotgun (WGS) entry which is preliminary data.</text>
</comment>
<dbReference type="AlphaFoldDB" id="A0A8J5RPA4"/>